<dbReference type="CDD" id="cd13852">
    <property type="entry name" value="CuRO_1_McoP_like"/>
    <property type="match status" value="1"/>
</dbReference>
<dbReference type="PROSITE" id="PS00080">
    <property type="entry name" value="MULTICOPPER_OXIDASE2"/>
    <property type="match status" value="1"/>
</dbReference>
<dbReference type="EC" id="1.16.3.4" evidence="4"/>
<evidence type="ECO:0000259" key="9">
    <source>
        <dbReference type="Pfam" id="PF07731"/>
    </source>
</evidence>
<comment type="catalytic activity">
    <reaction evidence="8">
        <text>4 Cu(+) + O2 + 4 H(+) = 4 Cu(2+) + 2 H2O</text>
        <dbReference type="Rhea" id="RHEA:30083"/>
        <dbReference type="ChEBI" id="CHEBI:15377"/>
        <dbReference type="ChEBI" id="CHEBI:15378"/>
        <dbReference type="ChEBI" id="CHEBI:15379"/>
        <dbReference type="ChEBI" id="CHEBI:29036"/>
        <dbReference type="ChEBI" id="CHEBI:49552"/>
        <dbReference type="EC" id="1.16.3.4"/>
    </reaction>
    <physiologicalReaction direction="left-to-right" evidence="8">
        <dbReference type="Rhea" id="RHEA:30084"/>
    </physiologicalReaction>
</comment>
<evidence type="ECO:0000313" key="11">
    <source>
        <dbReference type="EMBL" id="CAJ0850908.1"/>
    </source>
</evidence>
<dbReference type="GO" id="GO:0005507">
    <property type="term" value="F:copper ion binding"/>
    <property type="evidence" value="ECO:0007669"/>
    <property type="project" value="InterPro"/>
</dbReference>
<organism evidence="11">
    <name type="scientific">freshwater sediment metagenome</name>
    <dbReference type="NCBI Taxonomy" id="556182"/>
    <lineage>
        <taxon>unclassified sequences</taxon>
        <taxon>metagenomes</taxon>
        <taxon>ecological metagenomes</taxon>
    </lineage>
</organism>
<evidence type="ECO:0000256" key="1">
    <source>
        <dbReference type="ARBA" id="ARBA00011245"/>
    </source>
</evidence>
<dbReference type="InterPro" id="IPR011706">
    <property type="entry name" value="Cu-oxidase_C"/>
</dbReference>
<dbReference type="Pfam" id="PF07732">
    <property type="entry name" value="Cu-oxidase_3"/>
    <property type="match status" value="1"/>
</dbReference>
<keyword evidence="2" id="KW-0479">Metal-binding</keyword>
<keyword evidence="3 11" id="KW-0560">Oxidoreductase</keyword>
<evidence type="ECO:0000256" key="8">
    <source>
        <dbReference type="ARBA" id="ARBA00048092"/>
    </source>
</evidence>
<dbReference type="AlphaFoldDB" id="A0AA48RCQ8"/>
<gene>
    <name evidence="11" type="primary">E1.3.3.5</name>
    <name evidence="11" type="ORF">AMST5_00339</name>
</gene>
<dbReference type="SUPFAM" id="SSF49503">
    <property type="entry name" value="Cupredoxins"/>
    <property type="match status" value="3"/>
</dbReference>
<dbReference type="Pfam" id="PF07731">
    <property type="entry name" value="Cu-oxidase_2"/>
    <property type="match status" value="1"/>
</dbReference>
<dbReference type="InterPro" id="IPR011707">
    <property type="entry name" value="Cu-oxidase-like_N"/>
</dbReference>
<dbReference type="PROSITE" id="PS00079">
    <property type="entry name" value="MULTICOPPER_OXIDASE1"/>
    <property type="match status" value="1"/>
</dbReference>
<feature type="domain" description="Plastocyanin-like" evidence="10">
    <location>
        <begin position="74"/>
        <end position="182"/>
    </location>
</feature>
<dbReference type="PROSITE" id="PS51318">
    <property type="entry name" value="TAT"/>
    <property type="match status" value="1"/>
</dbReference>
<dbReference type="PANTHER" id="PTHR48267:SF1">
    <property type="entry name" value="BILIRUBIN OXIDASE"/>
    <property type="match status" value="1"/>
</dbReference>
<dbReference type="InterPro" id="IPR006311">
    <property type="entry name" value="TAT_signal"/>
</dbReference>
<proteinExistence type="predicted"/>
<evidence type="ECO:0000256" key="3">
    <source>
        <dbReference type="ARBA" id="ARBA00023002"/>
    </source>
</evidence>
<sequence>MRDKFCPTRRSFLMSAAALAAPTLAFADSAPQRAPRTASETFNADVDLELICRRDQVSILQGKPTQVWRYSGNLLKGPANTLTTLPDSYLGPLLRFVKGQKIRIRLHNDLPEQTITHWHGLHVPMDADGHPMAAIDNGQTYVYEFEMRNRAGFNFYHPHTHEATATQVYHGLAGGIIVEDEEERALGLPSGEYEIPLVIQDRSFDDANQLAYWGGMHRDMFGFYGERILVNGRPDFTLEVASRAYRFRVLNASNARICKLMWDDGTPLTVIGVDGGLLEKPEKRPYAMLSPAERLDLWVDFSGRPVGSKLVMRSGEFDGVVPRMAQRMMGSALFVGDNYPLFTVTVTRAVGETPKLPEKLATIRHYGMDEVANRDSPRPIALTMGHMQLGINGRGYEHDNVMDIERVPIDTVQLFEIFHDHGGGMGMGGGMGGGMGMGRMGMGGGMMGGGMGGNMGGMGMMGMMDMAHPIHLHGEPFEILSRSYNGADADAYATIRDGLIDSGLKDTVLVSPGETIRIAKPFHDFKGRFMYHCHNLEHEDMGMMREFSVE</sequence>
<dbReference type="InterPro" id="IPR045087">
    <property type="entry name" value="Cu-oxidase_fam"/>
</dbReference>
<dbReference type="Gene3D" id="2.60.40.420">
    <property type="entry name" value="Cupredoxins - blue copper proteins"/>
    <property type="match status" value="3"/>
</dbReference>
<protein>
    <recommendedName>
        <fullName evidence="5">Multicopper oxidase CueO</fullName>
        <ecNumber evidence="4">1.16.3.4</ecNumber>
    </recommendedName>
    <alternativeName>
        <fullName evidence="6">Copper efflux oxidase</fullName>
    </alternativeName>
    <alternativeName>
        <fullName evidence="7">Cuprous oxidase</fullName>
    </alternativeName>
</protein>
<comment type="subunit">
    <text evidence="1">Monomer.</text>
</comment>
<evidence type="ECO:0000256" key="4">
    <source>
        <dbReference type="ARBA" id="ARBA00038978"/>
    </source>
</evidence>
<dbReference type="PANTHER" id="PTHR48267">
    <property type="entry name" value="CUPREDOXIN SUPERFAMILY PROTEIN"/>
    <property type="match status" value="1"/>
</dbReference>
<dbReference type="GO" id="GO:0016491">
    <property type="term" value="F:oxidoreductase activity"/>
    <property type="evidence" value="ECO:0007669"/>
    <property type="project" value="UniProtKB-KW"/>
</dbReference>
<evidence type="ECO:0000256" key="2">
    <source>
        <dbReference type="ARBA" id="ARBA00022723"/>
    </source>
</evidence>
<evidence type="ECO:0000256" key="6">
    <source>
        <dbReference type="ARBA" id="ARBA00042896"/>
    </source>
</evidence>
<accession>A0AA48RCQ8</accession>
<name>A0AA48RCQ8_9ZZZZ</name>
<dbReference type="CDD" id="cd13879">
    <property type="entry name" value="CuRO_2_McoP_like"/>
    <property type="match status" value="1"/>
</dbReference>
<dbReference type="EMBL" id="OY288114">
    <property type="protein sequence ID" value="CAJ0850908.1"/>
    <property type="molecule type" value="Genomic_DNA"/>
</dbReference>
<evidence type="ECO:0000256" key="7">
    <source>
        <dbReference type="ARBA" id="ARBA00043090"/>
    </source>
</evidence>
<evidence type="ECO:0000256" key="5">
    <source>
        <dbReference type="ARBA" id="ARBA00041027"/>
    </source>
</evidence>
<dbReference type="InterPro" id="IPR008972">
    <property type="entry name" value="Cupredoxin"/>
</dbReference>
<feature type="domain" description="Plastocyanin-like" evidence="9">
    <location>
        <begin position="463"/>
        <end position="549"/>
    </location>
</feature>
<evidence type="ECO:0000259" key="10">
    <source>
        <dbReference type="Pfam" id="PF07732"/>
    </source>
</evidence>
<dbReference type="InterPro" id="IPR033138">
    <property type="entry name" value="Cu_oxidase_CS"/>
</dbReference>
<reference evidence="11" key="1">
    <citation type="submission" date="2023-07" db="EMBL/GenBank/DDBJ databases">
        <authorList>
            <person name="Pelsma A.J. K."/>
        </authorList>
    </citation>
    <scope>NUCLEOTIDE SEQUENCE</scope>
</reference>
<dbReference type="InterPro" id="IPR002355">
    <property type="entry name" value="Cu_oxidase_Cu_BS"/>
</dbReference>